<dbReference type="KEGG" id="loa:LOAG_08149"/>
<evidence type="ECO:0000313" key="1">
    <source>
        <dbReference type="EMBL" id="EFO20341.1"/>
    </source>
</evidence>
<name>A0A1S0TUT0_LOALO</name>
<protein>
    <submittedName>
        <fullName evidence="1">Uncharacterized protein</fullName>
    </submittedName>
</protein>
<dbReference type="GeneID" id="9945573"/>
<proteinExistence type="predicted"/>
<organism evidence="1">
    <name type="scientific">Loa loa</name>
    <name type="common">Eye worm</name>
    <name type="synonym">Filaria loa</name>
    <dbReference type="NCBI Taxonomy" id="7209"/>
    <lineage>
        <taxon>Eukaryota</taxon>
        <taxon>Metazoa</taxon>
        <taxon>Ecdysozoa</taxon>
        <taxon>Nematoda</taxon>
        <taxon>Chromadorea</taxon>
        <taxon>Rhabditida</taxon>
        <taxon>Spirurina</taxon>
        <taxon>Spiruromorpha</taxon>
        <taxon>Filarioidea</taxon>
        <taxon>Onchocercidae</taxon>
        <taxon>Loa</taxon>
    </lineage>
</organism>
<dbReference type="RefSeq" id="XP_003143729.1">
    <property type="nucleotide sequence ID" value="XM_003143681.1"/>
</dbReference>
<sequence>MEKHKQLWCYLSTAKSFYEHLCICVSVRLSVCLRVCLSAYTSSMRSIYLSIVEINILSGPYQRTNDQVTFIYNLFGPRRSLLSSLSPSSSSSSLSSSLSILHLY</sequence>
<reference evidence="1" key="1">
    <citation type="submission" date="2012-04" db="EMBL/GenBank/DDBJ databases">
        <title>The Genome Sequence of Loa loa.</title>
        <authorList>
            <consortium name="The Broad Institute Genome Sequencing Platform"/>
            <consortium name="Broad Institute Genome Sequencing Center for Infectious Disease"/>
            <person name="Nutman T.B."/>
            <person name="Fink D.L."/>
            <person name="Russ C."/>
            <person name="Young S."/>
            <person name="Zeng Q."/>
            <person name="Gargeya S."/>
            <person name="Alvarado L."/>
            <person name="Berlin A."/>
            <person name="Chapman S.B."/>
            <person name="Chen Z."/>
            <person name="Freedman E."/>
            <person name="Gellesch M."/>
            <person name="Goldberg J."/>
            <person name="Griggs A."/>
            <person name="Gujja S."/>
            <person name="Heilman E.R."/>
            <person name="Heiman D."/>
            <person name="Howarth C."/>
            <person name="Mehta T."/>
            <person name="Neiman D."/>
            <person name="Pearson M."/>
            <person name="Roberts A."/>
            <person name="Saif S."/>
            <person name="Shea T."/>
            <person name="Shenoy N."/>
            <person name="Sisk P."/>
            <person name="Stolte C."/>
            <person name="Sykes S."/>
            <person name="White J."/>
            <person name="Yandava C."/>
            <person name="Haas B."/>
            <person name="Henn M.R."/>
            <person name="Nusbaum C."/>
            <person name="Birren B."/>
        </authorList>
    </citation>
    <scope>NUCLEOTIDE SEQUENCE [LARGE SCALE GENOMIC DNA]</scope>
</reference>
<dbReference type="AlphaFoldDB" id="A0A1S0TUT0"/>
<accession>A0A1S0TUT0</accession>
<dbReference type="InParanoid" id="A0A1S0TUT0"/>
<dbReference type="EMBL" id="JH712298">
    <property type="protein sequence ID" value="EFO20341.1"/>
    <property type="molecule type" value="Genomic_DNA"/>
</dbReference>
<dbReference type="CTD" id="9945573"/>
<gene>
    <name evidence="1" type="ORF">LOAG_08149</name>
</gene>